<evidence type="ECO:0000313" key="2">
    <source>
        <dbReference type="Proteomes" id="UP000799428"/>
    </source>
</evidence>
<proteinExistence type="predicted"/>
<evidence type="ECO:0000313" key="1">
    <source>
        <dbReference type="EMBL" id="KAF2702371.1"/>
    </source>
</evidence>
<dbReference type="EMBL" id="MU005901">
    <property type="protein sequence ID" value="KAF2702371.1"/>
    <property type="molecule type" value="Genomic_DNA"/>
</dbReference>
<reference evidence="1" key="1">
    <citation type="journal article" date="2020" name="Stud. Mycol.">
        <title>101 Dothideomycetes genomes: a test case for predicting lifestyles and emergence of pathogens.</title>
        <authorList>
            <person name="Haridas S."/>
            <person name="Albert R."/>
            <person name="Binder M."/>
            <person name="Bloem J."/>
            <person name="Labutti K."/>
            <person name="Salamov A."/>
            <person name="Andreopoulos B."/>
            <person name="Baker S."/>
            <person name="Barry K."/>
            <person name="Bills G."/>
            <person name="Bluhm B."/>
            <person name="Cannon C."/>
            <person name="Castanera R."/>
            <person name="Culley D."/>
            <person name="Daum C."/>
            <person name="Ezra D."/>
            <person name="Gonzalez J."/>
            <person name="Henrissat B."/>
            <person name="Kuo A."/>
            <person name="Liang C."/>
            <person name="Lipzen A."/>
            <person name="Lutzoni F."/>
            <person name="Magnuson J."/>
            <person name="Mondo S."/>
            <person name="Nolan M."/>
            <person name="Ohm R."/>
            <person name="Pangilinan J."/>
            <person name="Park H.-J."/>
            <person name="Ramirez L."/>
            <person name="Alfaro M."/>
            <person name="Sun H."/>
            <person name="Tritt A."/>
            <person name="Yoshinaga Y."/>
            <person name="Zwiers L.-H."/>
            <person name="Turgeon B."/>
            <person name="Goodwin S."/>
            <person name="Spatafora J."/>
            <person name="Crous P."/>
            <person name="Grigoriev I."/>
        </authorList>
    </citation>
    <scope>NUCLEOTIDE SEQUENCE</scope>
    <source>
        <strain evidence="1">CBS 279.74</strain>
    </source>
</reference>
<sequence>MRNNNANTSGHWQLVCTQLIRPYLYERDTQFTSSDRDLNTILERINQDLTDLGSLKERFQTLQQEMLSNVDRTNPIPDTQFEQDFRSLTAAIKTVSRTVPPQSLDRICTDFDNFTLTRHVRKSYWSSRGRRRCFVEAAIWSILVDCVFQSPFGILGDRCTIFTNIWKQLFGLSHGLSWPHPSVACETWRWNTMEQLVSGAGRKTITLGDEDMESAETKGNTDLQNSVQQARLKVYLRIEGILKPLDPDFDTSRLWPIVNQAFTLALDMFTQRCRLQTMAPDPDDLYIAGVSDHLESLQESEDVKFGRVAFTVNPGLSKWGDAHGKKLDERLFIVPSLVLLEEYMPKGP</sequence>
<keyword evidence="2" id="KW-1185">Reference proteome</keyword>
<gene>
    <name evidence="1" type="ORF">K504DRAFT_394517</name>
</gene>
<accession>A0A6G1JQ71</accession>
<protein>
    <submittedName>
        <fullName evidence="1">Uncharacterized protein</fullName>
    </submittedName>
</protein>
<dbReference type="AlphaFoldDB" id="A0A6G1JQ71"/>
<dbReference type="OrthoDB" id="3545916at2759"/>
<organism evidence="1 2">
    <name type="scientific">Pleomassaria siparia CBS 279.74</name>
    <dbReference type="NCBI Taxonomy" id="1314801"/>
    <lineage>
        <taxon>Eukaryota</taxon>
        <taxon>Fungi</taxon>
        <taxon>Dikarya</taxon>
        <taxon>Ascomycota</taxon>
        <taxon>Pezizomycotina</taxon>
        <taxon>Dothideomycetes</taxon>
        <taxon>Pleosporomycetidae</taxon>
        <taxon>Pleosporales</taxon>
        <taxon>Pleomassariaceae</taxon>
        <taxon>Pleomassaria</taxon>
    </lineage>
</organism>
<name>A0A6G1JQ71_9PLEO</name>
<dbReference type="Proteomes" id="UP000799428">
    <property type="component" value="Unassembled WGS sequence"/>
</dbReference>